<dbReference type="Gene3D" id="3.30.420.130">
    <property type="entry name" value="Dinitrogenase iron-molybdenum cofactor biosynthesis domain"/>
    <property type="match status" value="1"/>
</dbReference>
<evidence type="ECO:0000259" key="3">
    <source>
        <dbReference type="Pfam" id="PF16844"/>
    </source>
</evidence>
<dbReference type="RefSeq" id="WP_238896975.1">
    <property type="nucleotide sequence ID" value="NZ_JAKOGG010000010.1"/>
</dbReference>
<dbReference type="Pfam" id="PF02579">
    <property type="entry name" value="Nitro_FeMo-Co"/>
    <property type="match status" value="1"/>
</dbReference>
<name>A0ABT2FN89_9GAMM</name>
<dbReference type="EMBL" id="JAKOGG010000010">
    <property type="protein sequence ID" value="MCS4557496.1"/>
    <property type="molecule type" value="Genomic_DNA"/>
</dbReference>
<reference evidence="5" key="1">
    <citation type="submission" date="2023-07" db="EMBL/GenBank/DDBJ databases">
        <title>Shewanella mangrovi sp. nov., an acetaldehyde- degrading bacterium isolated from mangrove sediment.</title>
        <authorList>
            <person name="Liu Y."/>
        </authorList>
    </citation>
    <scope>NUCLEOTIDE SEQUENCE [LARGE SCALE GENOMIC DNA]</scope>
    <source>
        <strain evidence="5">C32</strain>
    </source>
</reference>
<feature type="domain" description="Dinitrogenase iron-molybdenum cofactor N-terminal" evidence="3">
    <location>
        <begin position="5"/>
        <end position="77"/>
    </location>
</feature>
<dbReference type="Gene3D" id="1.10.150.590">
    <property type="entry name" value="Dinitrogenase iron-molybdenum cofactor, N-terminal"/>
    <property type="match status" value="1"/>
</dbReference>
<keyword evidence="1" id="KW-0535">Nitrogen fixation</keyword>
<dbReference type="InterPro" id="IPR038127">
    <property type="entry name" value="NafY_N_sf"/>
</dbReference>
<feature type="domain" description="Dinitrogenase iron-molybdenum cofactor biosynthesis" evidence="2">
    <location>
        <begin position="109"/>
        <end position="198"/>
    </location>
</feature>
<evidence type="ECO:0008006" key="6">
    <source>
        <dbReference type="Google" id="ProtNLM"/>
    </source>
</evidence>
<evidence type="ECO:0000256" key="1">
    <source>
        <dbReference type="ARBA" id="ARBA00023231"/>
    </source>
</evidence>
<evidence type="ECO:0000259" key="2">
    <source>
        <dbReference type="Pfam" id="PF02579"/>
    </source>
</evidence>
<dbReference type="InterPro" id="IPR036105">
    <property type="entry name" value="DiNase_FeMo-co_biosyn_sf"/>
</dbReference>
<sequence length="228" mass="24272">MARFISDEAALRVALASRSLPDIELISLLGLLVQHLGEPMTEDKLASLSPKAFRLMVNSLSETPTRKDVNEALAILTNSEVAAVDAPEIIDVPPLPGPKLTVAITSNQGEMINGHYGSCLRVLVYEVNAATHQLVDIRQVQSGLSGEARAEHMLTLLKGCQMLFTLSIGGPAAARVTRANIHPVKKAVPEEAGPAMQSLSAVIASNPPPWIAKLLGIEIHAELSELEA</sequence>
<accession>A0ABT2FN89</accession>
<dbReference type="Pfam" id="PF16844">
    <property type="entry name" value="DIMCO_N"/>
    <property type="match status" value="1"/>
</dbReference>
<protein>
    <recommendedName>
        <fullName evidence="6">Dinitrogenase iron-molybdenum cofactor</fullName>
    </recommendedName>
</protein>
<dbReference type="InterPro" id="IPR031763">
    <property type="entry name" value="NafY_N"/>
</dbReference>
<comment type="caution">
    <text evidence="4">The sequence shown here is derived from an EMBL/GenBank/DDBJ whole genome shotgun (WGS) entry which is preliminary data.</text>
</comment>
<gene>
    <name evidence="4" type="ORF">L9G74_13675</name>
</gene>
<keyword evidence="5" id="KW-1185">Reference proteome</keyword>
<dbReference type="SUPFAM" id="SSF53146">
    <property type="entry name" value="Nitrogenase accessory factor-like"/>
    <property type="match status" value="1"/>
</dbReference>
<organism evidence="4 5">
    <name type="scientific">Shewanella electrica</name>
    <dbReference type="NCBI Taxonomy" id="515560"/>
    <lineage>
        <taxon>Bacteria</taxon>
        <taxon>Pseudomonadati</taxon>
        <taxon>Pseudomonadota</taxon>
        <taxon>Gammaproteobacteria</taxon>
        <taxon>Alteromonadales</taxon>
        <taxon>Shewanellaceae</taxon>
        <taxon>Shewanella</taxon>
    </lineage>
</organism>
<dbReference type="Proteomes" id="UP001201549">
    <property type="component" value="Unassembled WGS sequence"/>
</dbReference>
<proteinExistence type="predicted"/>
<dbReference type="InterPro" id="IPR003731">
    <property type="entry name" value="Di-Nase_FeMo-co_biosynth"/>
</dbReference>
<evidence type="ECO:0000313" key="5">
    <source>
        <dbReference type="Proteomes" id="UP001201549"/>
    </source>
</evidence>
<evidence type="ECO:0000313" key="4">
    <source>
        <dbReference type="EMBL" id="MCS4557496.1"/>
    </source>
</evidence>